<organism evidence="1">
    <name type="scientific">Rhizophora mucronata</name>
    <name type="common">Asiatic mangrove</name>
    <dbReference type="NCBI Taxonomy" id="61149"/>
    <lineage>
        <taxon>Eukaryota</taxon>
        <taxon>Viridiplantae</taxon>
        <taxon>Streptophyta</taxon>
        <taxon>Embryophyta</taxon>
        <taxon>Tracheophyta</taxon>
        <taxon>Spermatophyta</taxon>
        <taxon>Magnoliopsida</taxon>
        <taxon>eudicotyledons</taxon>
        <taxon>Gunneridae</taxon>
        <taxon>Pentapetalae</taxon>
        <taxon>rosids</taxon>
        <taxon>fabids</taxon>
        <taxon>Malpighiales</taxon>
        <taxon>Rhizophoraceae</taxon>
        <taxon>Rhizophora</taxon>
    </lineage>
</organism>
<protein>
    <submittedName>
        <fullName evidence="1">Uncharacterized protein</fullName>
    </submittedName>
</protein>
<name>A0A2P2R106_RHIMU</name>
<evidence type="ECO:0000313" key="1">
    <source>
        <dbReference type="EMBL" id="MBX72913.1"/>
    </source>
</evidence>
<proteinExistence type="predicted"/>
<sequence>MEKTVVLCFHVVFCAKCVHNFQEIP</sequence>
<dbReference type="AlphaFoldDB" id="A0A2P2R106"/>
<dbReference type="EMBL" id="GGEC01092429">
    <property type="protein sequence ID" value="MBX72913.1"/>
    <property type="molecule type" value="Transcribed_RNA"/>
</dbReference>
<accession>A0A2P2R106</accession>
<reference evidence="1" key="1">
    <citation type="submission" date="2018-02" db="EMBL/GenBank/DDBJ databases">
        <title>Rhizophora mucronata_Transcriptome.</title>
        <authorList>
            <person name="Meera S.P."/>
            <person name="Sreeshan A."/>
            <person name="Augustine A."/>
        </authorList>
    </citation>
    <scope>NUCLEOTIDE SEQUENCE</scope>
    <source>
        <tissue evidence="1">Leaf</tissue>
    </source>
</reference>